<sequence>MAPVAAAAFTVTLISGCTDVARALNKGGDTTCSEYLNQGADDRRMTITKFIKQESGSDAEPAGTAVDFTILSVNGLCQLPANADKPLKSFNQTGIIK</sequence>
<accession>A0A7D7A2W6</accession>
<name>A0A7D7A2W6_9NOCA</name>
<dbReference type="AlphaFoldDB" id="A0A7D7A2W6"/>
<dbReference type="KEGG" id="nhu:H0264_23240"/>
<proteinExistence type="predicted"/>
<gene>
    <name evidence="1" type="ORF">H0264_23240</name>
</gene>
<evidence type="ECO:0000313" key="2">
    <source>
        <dbReference type="Proteomes" id="UP000515512"/>
    </source>
</evidence>
<dbReference type="EMBL" id="CP059399">
    <property type="protein sequence ID" value="QLY34609.1"/>
    <property type="molecule type" value="Genomic_DNA"/>
</dbReference>
<organism evidence="1 2">
    <name type="scientific">Nocardia huaxiensis</name>
    <dbReference type="NCBI Taxonomy" id="2755382"/>
    <lineage>
        <taxon>Bacteria</taxon>
        <taxon>Bacillati</taxon>
        <taxon>Actinomycetota</taxon>
        <taxon>Actinomycetes</taxon>
        <taxon>Mycobacteriales</taxon>
        <taxon>Nocardiaceae</taxon>
        <taxon>Nocardia</taxon>
    </lineage>
</organism>
<protein>
    <recommendedName>
        <fullName evidence="3">Acid stress chaperone HdeA</fullName>
    </recommendedName>
</protein>
<reference evidence="1 2" key="1">
    <citation type="submission" date="2020-07" db="EMBL/GenBank/DDBJ databases">
        <authorList>
            <person name="Zhuang K."/>
            <person name="Ran Y."/>
        </authorList>
    </citation>
    <scope>NUCLEOTIDE SEQUENCE [LARGE SCALE GENOMIC DNA]</scope>
    <source>
        <strain evidence="1 2">WCH-YHL-001</strain>
    </source>
</reference>
<evidence type="ECO:0000313" key="1">
    <source>
        <dbReference type="EMBL" id="QLY34609.1"/>
    </source>
</evidence>
<dbReference type="Proteomes" id="UP000515512">
    <property type="component" value="Chromosome"/>
</dbReference>
<evidence type="ECO:0008006" key="3">
    <source>
        <dbReference type="Google" id="ProtNLM"/>
    </source>
</evidence>
<keyword evidence="2" id="KW-1185">Reference proteome</keyword>